<dbReference type="PANTHER" id="PTHR40036">
    <property type="entry name" value="MACROCIN O-METHYLTRANSFERASE"/>
    <property type="match status" value="1"/>
</dbReference>
<accession>A0ABT4VFE9</accession>
<protein>
    <submittedName>
        <fullName evidence="1">Class I SAM-dependent methyltransferase</fullName>
        <ecNumber evidence="1">2.1.1.-</ecNumber>
    </submittedName>
</protein>
<organism evidence="1 2">
    <name type="scientific">Helicobacter ibis</name>
    <dbReference type="NCBI Taxonomy" id="2962633"/>
    <lineage>
        <taxon>Bacteria</taxon>
        <taxon>Pseudomonadati</taxon>
        <taxon>Campylobacterota</taxon>
        <taxon>Epsilonproteobacteria</taxon>
        <taxon>Campylobacterales</taxon>
        <taxon>Helicobacteraceae</taxon>
        <taxon>Helicobacter</taxon>
    </lineage>
</organism>
<dbReference type="EMBL" id="JAQHXR010000004">
    <property type="protein sequence ID" value="MDA3969440.1"/>
    <property type="molecule type" value="Genomic_DNA"/>
</dbReference>
<dbReference type="InterPro" id="IPR029063">
    <property type="entry name" value="SAM-dependent_MTases_sf"/>
</dbReference>
<gene>
    <name evidence="1" type="ORF">PF021_07130</name>
</gene>
<keyword evidence="2" id="KW-1185">Reference proteome</keyword>
<dbReference type="SUPFAM" id="SSF53335">
    <property type="entry name" value="S-adenosyl-L-methionine-dependent methyltransferases"/>
    <property type="match status" value="1"/>
</dbReference>
<dbReference type="InterPro" id="IPR008884">
    <property type="entry name" value="TylF_MeTrfase"/>
</dbReference>
<dbReference type="Gene3D" id="3.40.50.150">
    <property type="entry name" value="Vaccinia Virus protein VP39"/>
    <property type="match status" value="1"/>
</dbReference>
<dbReference type="GO" id="GO:0008168">
    <property type="term" value="F:methyltransferase activity"/>
    <property type="evidence" value="ECO:0007669"/>
    <property type="project" value="UniProtKB-KW"/>
</dbReference>
<evidence type="ECO:0000313" key="1">
    <source>
        <dbReference type="EMBL" id="MDA3969440.1"/>
    </source>
</evidence>
<dbReference type="Pfam" id="PF05711">
    <property type="entry name" value="TylF"/>
    <property type="match status" value="1"/>
</dbReference>
<dbReference type="EC" id="2.1.1.-" evidence="1"/>
<dbReference type="GO" id="GO:0032259">
    <property type="term" value="P:methylation"/>
    <property type="evidence" value="ECO:0007669"/>
    <property type="project" value="UniProtKB-KW"/>
</dbReference>
<comment type="caution">
    <text evidence="1">The sequence shown here is derived from an EMBL/GenBank/DDBJ whole genome shotgun (WGS) entry which is preliminary data.</text>
</comment>
<reference evidence="1 2" key="1">
    <citation type="submission" date="2023-01" db="EMBL/GenBank/DDBJ databases">
        <title>Description of Helicobacter ibis sp. nov. isolated from faecal droppings of black-faced ibis (Theristicus melanopis).</title>
        <authorList>
            <person name="Lopez-Cantillo M."/>
            <person name="Vidal-Veuthey B."/>
            <person name="Mella A."/>
            <person name="De La Haba R."/>
            <person name="Collado L."/>
        </authorList>
    </citation>
    <scope>NUCLEOTIDE SEQUENCE [LARGE SCALE GENOMIC DNA]</scope>
    <source>
        <strain evidence="1 2">A82</strain>
    </source>
</reference>
<proteinExistence type="predicted"/>
<dbReference type="RefSeq" id="WP_271021798.1">
    <property type="nucleotide sequence ID" value="NZ_JAQHXR010000004.1"/>
</dbReference>
<evidence type="ECO:0000313" key="2">
    <source>
        <dbReference type="Proteomes" id="UP001210261"/>
    </source>
</evidence>
<name>A0ABT4VFE9_9HELI</name>
<keyword evidence="1" id="KW-0808">Transferase</keyword>
<dbReference type="Proteomes" id="UP001210261">
    <property type="component" value="Unassembled WGS sequence"/>
</dbReference>
<keyword evidence="1" id="KW-0489">Methyltransferase</keyword>
<dbReference type="PANTHER" id="PTHR40036:SF1">
    <property type="entry name" value="MACROCIN O-METHYLTRANSFERASE"/>
    <property type="match status" value="1"/>
</dbReference>
<sequence>MPKWKAKNFQAVTMWHENTQEGFDFIRIQTLYLLSQQILSKNVNGAIAECGVFKGEFARIINRFFKDRQFYLFDTFEGFSPSDIKCEFGSTDFFNKGFKNTNANAVLESMPYKENCIIKQGYFPGTFDLDDEKFAFVSLDMDLYKPMKDALEIFYPRLSQGGYIMAHDYHNKVFSGTKEAIDEFSKKHNVTIIPIADLFGSVIIAK</sequence>